<evidence type="ECO:0000259" key="2">
    <source>
        <dbReference type="Pfam" id="PF09967"/>
    </source>
</evidence>
<feature type="domain" description="Putative metallopeptidase" evidence="3">
    <location>
        <begin position="4"/>
        <end position="277"/>
    </location>
</feature>
<reference evidence="4" key="1">
    <citation type="submission" date="2013-11" db="EMBL/GenBank/DDBJ databases">
        <title>Comparative genomics of Ignicoccus.</title>
        <authorList>
            <person name="Podar M."/>
        </authorList>
    </citation>
    <scope>NUCLEOTIDE SEQUENCE</scope>
    <source>
        <strain evidence="4">DSM 13166</strain>
    </source>
</reference>
<keyword evidence="5" id="KW-1185">Reference proteome</keyword>
<feature type="region of interest" description="Disordered" evidence="1">
    <location>
        <begin position="158"/>
        <end position="189"/>
    </location>
</feature>
<dbReference type="Gene3D" id="3.40.50.410">
    <property type="entry name" value="von Willebrand factor, type A domain"/>
    <property type="match status" value="1"/>
</dbReference>
<feature type="compositionally biased region" description="Basic and acidic residues" evidence="1">
    <location>
        <begin position="179"/>
        <end position="189"/>
    </location>
</feature>
<dbReference type="Pfam" id="PF13203">
    <property type="entry name" value="DUF2201_N"/>
    <property type="match status" value="1"/>
</dbReference>
<dbReference type="Proteomes" id="UP001063698">
    <property type="component" value="Chromosome"/>
</dbReference>
<dbReference type="InterPro" id="IPR018698">
    <property type="entry name" value="VWA-like_dom"/>
</dbReference>
<protein>
    <recommendedName>
        <fullName evidence="6">VWFA domain-containing protein</fullName>
    </recommendedName>
</protein>
<dbReference type="InterPro" id="IPR025154">
    <property type="entry name" value="Put_metallopeptidase_dom"/>
</dbReference>
<organism evidence="4 5">
    <name type="scientific">Ignicoccus pacificus DSM 13166</name>
    <dbReference type="NCBI Taxonomy" id="940294"/>
    <lineage>
        <taxon>Archaea</taxon>
        <taxon>Thermoproteota</taxon>
        <taxon>Thermoprotei</taxon>
        <taxon>Desulfurococcales</taxon>
        <taxon>Desulfurococcaceae</taxon>
        <taxon>Ignicoccus</taxon>
    </lineage>
</organism>
<gene>
    <name evidence="4" type="ORF">IPA_03475</name>
</gene>
<dbReference type="AlphaFoldDB" id="A0A977PLB2"/>
<name>A0A977PLB2_9CREN</name>
<dbReference type="SUPFAM" id="SSF53300">
    <property type="entry name" value="vWA-like"/>
    <property type="match status" value="1"/>
</dbReference>
<dbReference type="InterPro" id="IPR036465">
    <property type="entry name" value="vWFA_dom_sf"/>
</dbReference>
<accession>A0A977PLB2</accession>
<proteinExistence type="predicted"/>
<dbReference type="PANTHER" id="PTHR38730">
    <property type="entry name" value="SLL7028 PROTEIN"/>
    <property type="match status" value="1"/>
</dbReference>
<evidence type="ECO:0008006" key="6">
    <source>
        <dbReference type="Google" id="ProtNLM"/>
    </source>
</evidence>
<dbReference type="EMBL" id="CP006868">
    <property type="protein sequence ID" value="UXD22319.1"/>
    <property type="molecule type" value="Genomic_DNA"/>
</dbReference>
<dbReference type="PANTHER" id="PTHR38730:SF1">
    <property type="entry name" value="SLL7028 PROTEIN"/>
    <property type="match status" value="1"/>
</dbReference>
<dbReference type="KEGG" id="ipc:IPA_03475"/>
<dbReference type="Pfam" id="PF09967">
    <property type="entry name" value="DUF2201"/>
    <property type="match status" value="1"/>
</dbReference>
<evidence type="ECO:0000313" key="4">
    <source>
        <dbReference type="EMBL" id="UXD22319.1"/>
    </source>
</evidence>
<feature type="domain" description="VWA-like" evidence="2">
    <location>
        <begin position="292"/>
        <end position="380"/>
    </location>
</feature>
<evidence type="ECO:0000313" key="5">
    <source>
        <dbReference type="Proteomes" id="UP001063698"/>
    </source>
</evidence>
<sequence>MYASKFKRAKDYLSIEAPGLWILIHKFKVEVEKGSHSAYLDSSEMSIIIPESWMNRISDPELATLLAHEALHGILGHWMPPKEYDLDQRKWNLACDVEVNHVLDEMGLLRNLIRMTDRLLRAKPVTWELFSHYGVEPNDPAETVYAKIKDKNLSFSTVSPNGKKEGHGGIVVPMDLGGEGERGKRETVWKGDEEFREEVRELAEVDKGAAKKTLARVLAEVIEAQKSAGNVPASLLRKLKRFLGSEVPWSRLLGAALREGLGTTVRTWQRPNRRLIENVPGSITKGTSIWCLVDTSGSISEEELSKFAGEIIAAARYASKINLLSWDAEAYETIRVRSISRLKNALKEMLKGGGGTVISEPLRRLFKEMRSGDAVIVFTDGFWFDAESEETRKLMESVRKRSSVAILVSTGEVPRVAEEARWRVVKITP</sequence>
<evidence type="ECO:0000256" key="1">
    <source>
        <dbReference type="SAM" id="MobiDB-lite"/>
    </source>
</evidence>
<evidence type="ECO:0000259" key="3">
    <source>
        <dbReference type="Pfam" id="PF13203"/>
    </source>
</evidence>